<reference evidence="3" key="1">
    <citation type="submission" date="2024-06" db="EMBL/GenBank/DDBJ databases">
        <title>Multi-omics analyses provide insights into the biosynthesis of the anticancer antibiotic pleurotin in Hohenbuehelia grisea.</title>
        <authorList>
            <person name="Weaver J.A."/>
            <person name="Alberti F."/>
        </authorList>
    </citation>
    <scope>NUCLEOTIDE SEQUENCE [LARGE SCALE GENOMIC DNA]</scope>
    <source>
        <strain evidence="3">T-177</strain>
    </source>
</reference>
<protein>
    <recommendedName>
        <fullName evidence="4">Myosin-binding domain-containing protein</fullName>
    </recommendedName>
</protein>
<keyword evidence="3" id="KW-1185">Reference proteome</keyword>
<name>A0ABR3JE77_9AGAR</name>
<feature type="region of interest" description="Disordered" evidence="1">
    <location>
        <begin position="369"/>
        <end position="390"/>
    </location>
</feature>
<feature type="compositionally biased region" description="Polar residues" evidence="1">
    <location>
        <begin position="200"/>
        <end position="220"/>
    </location>
</feature>
<feature type="region of interest" description="Disordered" evidence="1">
    <location>
        <begin position="537"/>
        <end position="566"/>
    </location>
</feature>
<feature type="compositionally biased region" description="Polar residues" evidence="1">
    <location>
        <begin position="376"/>
        <end position="390"/>
    </location>
</feature>
<feature type="region of interest" description="Disordered" evidence="1">
    <location>
        <begin position="186"/>
        <end position="225"/>
    </location>
</feature>
<feature type="compositionally biased region" description="Low complexity" evidence="1">
    <location>
        <begin position="235"/>
        <end position="250"/>
    </location>
</feature>
<feature type="region of interest" description="Disordered" evidence="1">
    <location>
        <begin position="231"/>
        <end position="250"/>
    </location>
</feature>
<feature type="compositionally biased region" description="Basic and acidic residues" evidence="1">
    <location>
        <begin position="136"/>
        <end position="145"/>
    </location>
</feature>
<proteinExistence type="predicted"/>
<dbReference type="Proteomes" id="UP001556367">
    <property type="component" value="Unassembled WGS sequence"/>
</dbReference>
<dbReference type="EMBL" id="JASNQZ010000008">
    <property type="protein sequence ID" value="KAL0954035.1"/>
    <property type="molecule type" value="Genomic_DNA"/>
</dbReference>
<sequence length="721" mass="78365">MSWMWWLALVFFGTGYYTLSALALGCALVSVNLDTSTKNSLTPLLQVLDELISAGDIWDSVVHDAITALEREEHSIVFGSTSPSPSSSSLRISLNSTLHVTQSQCDNIRQLLSALTSPSELPQLSEMYAPPSPKKSTHDLSDPHTPRRLSLTSPRQRASSLRTDPGVKRSSWNGAYTSATIAGSPTMRVLSRREKRRSDLSSLLQASSPTKSLSAPTTPLDTPVLSNVKEEDFSGEGLPSESSSPPSFGAGALELRRKRRSVGLDSLGLRLSGSGFFRTPRSPPATISSSSRFTALQTTRHPLSLSALNLALQGALSSKRYACAHLLALRFLDEDDEGYWEDVRSVMSLLTTTFVDAASRLTEALEEVEKSRIQDETPTPEAQSRRTSLASASAMGVKNASYLDEQVLKENLAESLRRSIREDNSLDGSPHAKAHGSPVSFAPTPSHVARFAAHVEAISSALADARENLAECVASLREEPDQGRQPLSSPTSSNDVPPPAPPALQAYERLRRELGLALRECERGRERLLDIVAPRSNEDAERNEYDDMPALGPDHGSDSDKADSSLLLDYDGDRDRPVSFALVLPDAPEGTHAGEEDDATAHLLQSASSSYLPPIGAEQVFESDSVAVGLFNRERSKLSREERIKLAKVKRESTPLPHSHFDDVGATGSGVHERWGPGGEVVQELKDVIWKVGERRRRMTMEAENIIPGPDDAQARSDQPS</sequence>
<feature type="compositionally biased region" description="Polar residues" evidence="1">
    <location>
        <begin position="485"/>
        <end position="495"/>
    </location>
</feature>
<comment type="caution">
    <text evidence="2">The sequence shown here is derived from an EMBL/GenBank/DDBJ whole genome shotgun (WGS) entry which is preliminary data.</text>
</comment>
<gene>
    <name evidence="2" type="ORF">HGRIS_005189</name>
</gene>
<evidence type="ECO:0000256" key="1">
    <source>
        <dbReference type="SAM" id="MobiDB-lite"/>
    </source>
</evidence>
<feature type="compositionally biased region" description="Basic and acidic residues" evidence="1">
    <location>
        <begin position="649"/>
        <end position="663"/>
    </location>
</feature>
<evidence type="ECO:0000313" key="2">
    <source>
        <dbReference type="EMBL" id="KAL0954035.1"/>
    </source>
</evidence>
<feature type="region of interest" description="Disordered" evidence="1">
    <location>
        <begin position="477"/>
        <end position="503"/>
    </location>
</feature>
<evidence type="ECO:0008006" key="4">
    <source>
        <dbReference type="Google" id="ProtNLM"/>
    </source>
</evidence>
<accession>A0ABR3JE77</accession>
<organism evidence="2 3">
    <name type="scientific">Hohenbuehelia grisea</name>
    <dbReference type="NCBI Taxonomy" id="104357"/>
    <lineage>
        <taxon>Eukaryota</taxon>
        <taxon>Fungi</taxon>
        <taxon>Dikarya</taxon>
        <taxon>Basidiomycota</taxon>
        <taxon>Agaricomycotina</taxon>
        <taxon>Agaricomycetes</taxon>
        <taxon>Agaricomycetidae</taxon>
        <taxon>Agaricales</taxon>
        <taxon>Pleurotineae</taxon>
        <taxon>Pleurotaceae</taxon>
        <taxon>Hohenbuehelia</taxon>
    </lineage>
</organism>
<feature type="region of interest" description="Disordered" evidence="1">
    <location>
        <begin position="701"/>
        <end position="721"/>
    </location>
</feature>
<feature type="region of interest" description="Disordered" evidence="1">
    <location>
        <begin position="122"/>
        <end position="172"/>
    </location>
</feature>
<feature type="region of interest" description="Disordered" evidence="1">
    <location>
        <begin position="649"/>
        <end position="678"/>
    </location>
</feature>
<evidence type="ECO:0000313" key="3">
    <source>
        <dbReference type="Proteomes" id="UP001556367"/>
    </source>
</evidence>
<feature type="compositionally biased region" description="Polar residues" evidence="1">
    <location>
        <begin position="150"/>
        <end position="162"/>
    </location>
</feature>